<keyword evidence="1" id="KW-0472">Membrane</keyword>
<keyword evidence="1" id="KW-0812">Transmembrane</keyword>
<feature type="transmembrane region" description="Helical" evidence="1">
    <location>
        <begin position="46"/>
        <end position="68"/>
    </location>
</feature>
<feature type="transmembrane region" description="Helical" evidence="1">
    <location>
        <begin position="80"/>
        <end position="99"/>
    </location>
</feature>
<evidence type="ECO:0000256" key="1">
    <source>
        <dbReference type="SAM" id="Phobius"/>
    </source>
</evidence>
<accession>A0A4U3MGH9</accession>
<dbReference type="RefSeq" id="WP_137248257.1">
    <property type="nucleotide sequence ID" value="NZ_SZQA01000016.1"/>
</dbReference>
<dbReference type="Proteomes" id="UP000308705">
    <property type="component" value="Unassembled WGS sequence"/>
</dbReference>
<feature type="transmembrane region" description="Helical" evidence="1">
    <location>
        <begin position="161"/>
        <end position="181"/>
    </location>
</feature>
<dbReference type="EMBL" id="SZQA01000016">
    <property type="protein sequence ID" value="TKK87424.1"/>
    <property type="molecule type" value="Genomic_DNA"/>
</dbReference>
<evidence type="ECO:0000313" key="2">
    <source>
        <dbReference type="EMBL" id="TKK87424.1"/>
    </source>
</evidence>
<feature type="transmembrane region" description="Helical" evidence="1">
    <location>
        <begin position="136"/>
        <end position="155"/>
    </location>
</feature>
<dbReference type="PANTHER" id="PTHR34989">
    <property type="entry name" value="PROTEIN HDED"/>
    <property type="match status" value="1"/>
</dbReference>
<reference evidence="2 3" key="1">
    <citation type="submission" date="2019-04" db="EMBL/GenBank/DDBJ databases">
        <title>Herbidospora sp. NEAU-GS14.nov., a novel actinomycete isolated from soil.</title>
        <authorList>
            <person name="Han L."/>
        </authorList>
    </citation>
    <scope>NUCLEOTIDE SEQUENCE [LARGE SCALE GENOMIC DNA]</scope>
    <source>
        <strain evidence="2 3">NEAU-GS14</strain>
    </source>
</reference>
<dbReference type="GO" id="GO:0005886">
    <property type="term" value="C:plasma membrane"/>
    <property type="evidence" value="ECO:0007669"/>
    <property type="project" value="TreeGrafter"/>
</dbReference>
<evidence type="ECO:0000313" key="3">
    <source>
        <dbReference type="Proteomes" id="UP000308705"/>
    </source>
</evidence>
<comment type="caution">
    <text evidence="2">The sequence shown here is derived from an EMBL/GenBank/DDBJ whole genome shotgun (WGS) entry which is preliminary data.</text>
</comment>
<proteinExistence type="predicted"/>
<dbReference type="PANTHER" id="PTHR34989:SF1">
    <property type="entry name" value="PROTEIN HDED"/>
    <property type="match status" value="1"/>
</dbReference>
<sequence>MHDLNADLNAGLRPVSRDTWWVLAVRGLLAVIFGVIALAWPGITLLALVYVFAAYAIVNGLFTIAGAFREVNKGSRGWMIFSGIVGVIVGIIVATWPAITAIVLLWMIGAWFVVTGLLEIIAAVNARRRIDGDWGLMLAGVLSVVFGVVLVIWPAAGALSLAWLIGVLAVILGLSLFYLAFRVRKMPA</sequence>
<feature type="transmembrane region" description="Helical" evidence="1">
    <location>
        <begin position="105"/>
        <end position="124"/>
    </location>
</feature>
<keyword evidence="1" id="KW-1133">Transmembrane helix</keyword>
<organism evidence="2 3">
    <name type="scientific">Herbidospora galbida</name>
    <dbReference type="NCBI Taxonomy" id="2575442"/>
    <lineage>
        <taxon>Bacteria</taxon>
        <taxon>Bacillati</taxon>
        <taxon>Actinomycetota</taxon>
        <taxon>Actinomycetes</taxon>
        <taxon>Streptosporangiales</taxon>
        <taxon>Streptosporangiaceae</taxon>
        <taxon>Herbidospora</taxon>
    </lineage>
</organism>
<dbReference type="AlphaFoldDB" id="A0A4U3MGH9"/>
<gene>
    <name evidence="2" type="ORF">FDA94_18215</name>
</gene>
<dbReference type="InterPro" id="IPR052712">
    <property type="entry name" value="Acid_resist_chaperone_HdeD"/>
</dbReference>
<dbReference type="Pfam" id="PF03729">
    <property type="entry name" value="DUF308"/>
    <property type="match status" value="2"/>
</dbReference>
<protein>
    <submittedName>
        <fullName evidence="2">HdeD family acid-resistance protein</fullName>
    </submittedName>
</protein>
<dbReference type="OrthoDB" id="193343at2"/>
<name>A0A4U3MGH9_9ACTN</name>
<feature type="transmembrane region" description="Helical" evidence="1">
    <location>
        <begin position="20"/>
        <end position="40"/>
    </location>
</feature>
<dbReference type="InterPro" id="IPR005325">
    <property type="entry name" value="DUF308_memb"/>
</dbReference>
<keyword evidence="3" id="KW-1185">Reference proteome</keyword>